<dbReference type="PANTHER" id="PTHR12363">
    <property type="entry name" value="TRANSPORTIN 3 AND IMPORTIN 13"/>
    <property type="match status" value="1"/>
</dbReference>
<keyword evidence="9" id="KW-1185">Reference proteome</keyword>
<dbReference type="InterPro" id="IPR011989">
    <property type="entry name" value="ARM-like"/>
</dbReference>
<reference evidence="8 9" key="1">
    <citation type="submission" date="2019-01" db="EMBL/GenBank/DDBJ databases">
        <title>Draft genome sequences of three monokaryotic isolates of the white-rot basidiomycete fungus Dichomitus squalens.</title>
        <authorList>
            <consortium name="DOE Joint Genome Institute"/>
            <person name="Lopez S.C."/>
            <person name="Andreopoulos B."/>
            <person name="Pangilinan J."/>
            <person name="Lipzen A."/>
            <person name="Riley R."/>
            <person name="Ahrendt S."/>
            <person name="Ng V."/>
            <person name="Barry K."/>
            <person name="Daum C."/>
            <person name="Grigoriev I.V."/>
            <person name="Hilden K.S."/>
            <person name="Makela M.R."/>
            <person name="de Vries R.P."/>
        </authorList>
    </citation>
    <scope>NUCLEOTIDE SEQUENCE [LARGE SCALE GENOMIC DNA]</scope>
    <source>
        <strain evidence="8 9">CBS 464.89</strain>
    </source>
</reference>
<dbReference type="Proteomes" id="UP000292082">
    <property type="component" value="Unassembled WGS sequence"/>
</dbReference>
<dbReference type="Pfam" id="PF03810">
    <property type="entry name" value="IBN_N"/>
    <property type="match status" value="1"/>
</dbReference>
<sequence length="1049" mass="115156">MATSFLPVLAQDDVTRAAQLIQQSYAPQVSSDEQRLLQQELFEIQRRPEAWGLILPFLSHTDSSVQFFGAHTLQVKIARDWDSVPEDATTQLKDMVLDLTGRAVVAGQNKVILRKLFVAITSLAIKLHPGNPSRWPDWLRSTINILSGMGVPPEHLLDFLSIVAEEMESADLLPPSKAQMQATLASAEPMVVQAISTCIKTPELQRSSHELTSALKCLQAWMSVLPANDLTPLIPLLVSLMIPKTESPSPEYDEQAFISASDTLQELLSSSALSDGAGTKTVTEPLLLWLDRYGNAIVQATINNGFVDDISHSLCKLLVALGDHSAMYFAKNIAAPARVSSPPPCPFPLPSSLPPVSHLVQNFLRLLLAYTALSGYYGIDEDESEMTLSFWYLFQEALWNSDYGFDVAEDGDEGQLEVERERDMMPVAKAVYMELVGVLRKKVVWPSRAVFNGWPRGEYQRDKFKAYRRDVGDTLINAYYILRDDMLSFYVSDTLQRLTARQAHEEWNEIEATLHCIMAVQEAVPVEDSPHLRQVFGPEILGRLPRTGDDRVRTTALYLIGDYASWFTTQPAQGPQSPTPSPLMNAISYVVSALTDSSLCLFAANALRDLCDANRTALAPHISAFGELHAGLTGIPDTEKAKVLQSIASVIQALPPAEEITPIEAIVSPVVSKLFEALQSANQASLPDEARATAILQLETLTGVARGLTRVTDSLLALDDSPDVQAAMEEMARARADPRVIKLREGILSAIRSAVELWSIDATVTDGLSDLFKAITALPSDLTLISLPAAPLLELVCLAAQRQLTAVWLSLATMLIIQLNPPSLVPTTFKSEPTSEASEVALKVLTILLRTSLSAFSQPGVMISNPDIVQAFFGLMESFVHHFLPIFYRLPPDLFNALIQCAISALSLQERYSLTSSCTFLSVIVNRTATNDELANAKTTFAEIHGIPIMRAVLFGFAGVAPRSAMPNLIEVLSTLITRYPTESKVWMTNILFADDFYPCRANADAKNKFIKTVFGSRSLKRTREAAQQFTLVARGLEGSSFGYATVSM</sequence>
<dbReference type="InterPro" id="IPR016024">
    <property type="entry name" value="ARM-type_fold"/>
</dbReference>
<dbReference type="EMBL" id="ML145178">
    <property type="protein sequence ID" value="TBU54957.1"/>
    <property type="molecule type" value="Genomic_DNA"/>
</dbReference>
<keyword evidence="4" id="KW-0677">Repeat</keyword>
<dbReference type="InterPro" id="IPR001494">
    <property type="entry name" value="Importin-beta_N"/>
</dbReference>
<dbReference type="Pfam" id="PF18806">
    <property type="entry name" value="Importin_rep_3"/>
    <property type="match status" value="1"/>
</dbReference>
<evidence type="ECO:0000256" key="1">
    <source>
        <dbReference type="ARBA" id="ARBA00004123"/>
    </source>
</evidence>
<evidence type="ECO:0000256" key="5">
    <source>
        <dbReference type="ARBA" id="ARBA00023242"/>
    </source>
</evidence>
<dbReference type="Pfam" id="PF08389">
    <property type="entry name" value="Xpo1"/>
    <property type="match status" value="1"/>
</dbReference>
<dbReference type="InterPro" id="IPR040520">
    <property type="entry name" value="Importin_rep_3"/>
</dbReference>
<evidence type="ECO:0000259" key="6">
    <source>
        <dbReference type="Pfam" id="PF03810"/>
    </source>
</evidence>
<feature type="domain" description="Exportin-1/Importin-beta-like" evidence="7">
    <location>
        <begin position="110"/>
        <end position="241"/>
    </location>
</feature>
<feature type="domain" description="Importin N-terminal" evidence="6">
    <location>
        <begin position="38"/>
        <end position="101"/>
    </location>
</feature>
<dbReference type="InterPro" id="IPR013598">
    <property type="entry name" value="Exportin-1/Importin-b-like"/>
</dbReference>
<dbReference type="PANTHER" id="PTHR12363:SF33">
    <property type="entry name" value="IMPORTIN-13"/>
    <property type="match status" value="1"/>
</dbReference>
<dbReference type="GO" id="GO:0031267">
    <property type="term" value="F:small GTPase binding"/>
    <property type="evidence" value="ECO:0007669"/>
    <property type="project" value="InterPro"/>
</dbReference>
<organism evidence="8 9">
    <name type="scientific">Dichomitus squalens</name>
    <dbReference type="NCBI Taxonomy" id="114155"/>
    <lineage>
        <taxon>Eukaryota</taxon>
        <taxon>Fungi</taxon>
        <taxon>Dikarya</taxon>
        <taxon>Basidiomycota</taxon>
        <taxon>Agaricomycotina</taxon>
        <taxon>Agaricomycetes</taxon>
        <taxon>Polyporales</taxon>
        <taxon>Polyporaceae</taxon>
        <taxon>Dichomitus</taxon>
    </lineage>
</organism>
<dbReference type="SUPFAM" id="SSF48371">
    <property type="entry name" value="ARM repeat"/>
    <property type="match status" value="1"/>
</dbReference>
<evidence type="ECO:0000313" key="9">
    <source>
        <dbReference type="Proteomes" id="UP000292082"/>
    </source>
</evidence>
<accession>A0A4Q9PL99</accession>
<evidence type="ECO:0000256" key="4">
    <source>
        <dbReference type="ARBA" id="ARBA00022737"/>
    </source>
</evidence>
<keyword evidence="3" id="KW-0813">Transport</keyword>
<name>A0A4Q9PL99_9APHY</name>
<dbReference type="Gene3D" id="1.25.10.10">
    <property type="entry name" value="Leucine-rich Repeat Variant"/>
    <property type="match status" value="1"/>
</dbReference>
<gene>
    <name evidence="8" type="ORF">BD310DRAFT_826948</name>
</gene>
<dbReference type="AlphaFoldDB" id="A0A4Q9PL99"/>
<comment type="subcellular location">
    <subcellularLocation>
        <location evidence="1">Nucleus</location>
    </subcellularLocation>
</comment>
<evidence type="ECO:0000256" key="2">
    <source>
        <dbReference type="ARBA" id="ARBA00007991"/>
    </source>
</evidence>
<keyword evidence="5" id="KW-0539">Nucleus</keyword>
<dbReference type="InterPro" id="IPR051345">
    <property type="entry name" value="Importin_beta-like_NTR"/>
</dbReference>
<comment type="similarity">
    <text evidence="2">Belongs to the importin beta family.</text>
</comment>
<evidence type="ECO:0000256" key="3">
    <source>
        <dbReference type="ARBA" id="ARBA00022448"/>
    </source>
</evidence>
<dbReference type="GO" id="GO:0006606">
    <property type="term" value="P:protein import into nucleus"/>
    <property type="evidence" value="ECO:0007669"/>
    <property type="project" value="TreeGrafter"/>
</dbReference>
<dbReference type="GO" id="GO:0005634">
    <property type="term" value="C:nucleus"/>
    <property type="evidence" value="ECO:0007669"/>
    <property type="project" value="UniProtKB-SubCell"/>
</dbReference>
<protein>
    <submittedName>
        <fullName evidence="8">ARM repeat-containing protein</fullName>
    </submittedName>
</protein>
<dbReference type="GO" id="GO:0005737">
    <property type="term" value="C:cytoplasm"/>
    <property type="evidence" value="ECO:0007669"/>
    <property type="project" value="TreeGrafter"/>
</dbReference>
<evidence type="ECO:0000259" key="7">
    <source>
        <dbReference type="Pfam" id="PF08389"/>
    </source>
</evidence>
<dbReference type="STRING" id="114155.A0A4Q9PL99"/>
<proteinExistence type="inferred from homology"/>
<evidence type="ECO:0000313" key="8">
    <source>
        <dbReference type="EMBL" id="TBU54957.1"/>
    </source>
</evidence>